<reference evidence="1" key="1">
    <citation type="journal article" date="2020" name="Stud. Mycol.">
        <title>101 Dothideomycetes genomes: a test case for predicting lifestyles and emergence of pathogens.</title>
        <authorList>
            <person name="Haridas S."/>
            <person name="Albert R."/>
            <person name="Binder M."/>
            <person name="Bloem J."/>
            <person name="Labutti K."/>
            <person name="Salamov A."/>
            <person name="Andreopoulos B."/>
            <person name="Baker S."/>
            <person name="Barry K."/>
            <person name="Bills G."/>
            <person name="Bluhm B."/>
            <person name="Cannon C."/>
            <person name="Castanera R."/>
            <person name="Culley D."/>
            <person name="Daum C."/>
            <person name="Ezra D."/>
            <person name="Gonzalez J."/>
            <person name="Henrissat B."/>
            <person name="Kuo A."/>
            <person name="Liang C."/>
            <person name="Lipzen A."/>
            <person name="Lutzoni F."/>
            <person name="Magnuson J."/>
            <person name="Mondo S."/>
            <person name="Nolan M."/>
            <person name="Ohm R."/>
            <person name="Pangilinan J."/>
            <person name="Park H.-J."/>
            <person name="Ramirez L."/>
            <person name="Alfaro M."/>
            <person name="Sun H."/>
            <person name="Tritt A."/>
            <person name="Yoshinaga Y."/>
            <person name="Zwiers L.-H."/>
            <person name="Turgeon B."/>
            <person name="Goodwin S."/>
            <person name="Spatafora J."/>
            <person name="Crous P."/>
            <person name="Grigoriev I."/>
        </authorList>
    </citation>
    <scope>NUCLEOTIDE SEQUENCE</scope>
    <source>
        <strain evidence="1">CBS 121739</strain>
    </source>
</reference>
<sequence length="158" mass="17587">MASMISPAVVALAGLRSLERCRDWYRPFRAFWLSLLRAFTIYAPNLAHVGNAPQRFLRLAPSLPSYENYNIVPTDILPILGSATTPINDKPTRGHTVAVTGVTRRRTACLYTIPSISKTKREEVEEQDLMVLTPHVARTYGCRRGRHPSRNPSTLGGG</sequence>
<organism evidence="1 2">
    <name type="scientific">Pseudovirgaria hyperparasitica</name>
    <dbReference type="NCBI Taxonomy" id="470096"/>
    <lineage>
        <taxon>Eukaryota</taxon>
        <taxon>Fungi</taxon>
        <taxon>Dikarya</taxon>
        <taxon>Ascomycota</taxon>
        <taxon>Pezizomycotina</taxon>
        <taxon>Dothideomycetes</taxon>
        <taxon>Dothideomycetes incertae sedis</taxon>
        <taxon>Acrospermales</taxon>
        <taxon>Acrospermaceae</taxon>
        <taxon>Pseudovirgaria</taxon>
    </lineage>
</organism>
<dbReference type="AlphaFoldDB" id="A0A6A6W549"/>
<dbReference type="GeneID" id="54486679"/>
<protein>
    <submittedName>
        <fullName evidence="1">Uncharacterized protein</fullName>
    </submittedName>
</protein>
<name>A0A6A6W549_9PEZI</name>
<dbReference type="Proteomes" id="UP000799437">
    <property type="component" value="Unassembled WGS sequence"/>
</dbReference>
<evidence type="ECO:0000313" key="1">
    <source>
        <dbReference type="EMBL" id="KAF2756687.1"/>
    </source>
</evidence>
<dbReference type="EMBL" id="ML996575">
    <property type="protein sequence ID" value="KAF2756687.1"/>
    <property type="molecule type" value="Genomic_DNA"/>
</dbReference>
<keyword evidence="2" id="KW-1185">Reference proteome</keyword>
<proteinExistence type="predicted"/>
<dbReference type="RefSeq" id="XP_033599138.1">
    <property type="nucleotide sequence ID" value="XM_033745625.1"/>
</dbReference>
<gene>
    <name evidence="1" type="ORF">EJ05DRAFT_487552</name>
</gene>
<evidence type="ECO:0000313" key="2">
    <source>
        <dbReference type="Proteomes" id="UP000799437"/>
    </source>
</evidence>
<accession>A0A6A6W549</accession>